<proteinExistence type="predicted"/>
<evidence type="ECO:0000313" key="2">
    <source>
        <dbReference type="Proteomes" id="UP000016480"/>
    </source>
</evidence>
<gene>
    <name evidence="1" type="ORF">PRUB_a3058</name>
</gene>
<accession>A0A8T0CEM3</accession>
<dbReference type="AlphaFoldDB" id="A0A8T0CEM3"/>
<comment type="caution">
    <text evidence="1">The sequence shown here is derived from an EMBL/GenBank/DDBJ whole genome shotgun (WGS) entry which is preliminary data.</text>
</comment>
<reference evidence="1 2" key="1">
    <citation type="journal article" date="2012" name="J. Bacteriol.">
        <title>Genome sequence of the cycloprodigiosin-producing bacterial strain Pseudoalteromonas rubra ATCC 29570(T).</title>
        <authorList>
            <person name="Xie B.B."/>
            <person name="Shu Y.L."/>
            <person name="Qin Q.L."/>
            <person name="Rong J.C."/>
            <person name="Zhang X.Y."/>
            <person name="Chen X.L."/>
            <person name="Zhou B.C."/>
            <person name="Zhang Y.Z."/>
        </authorList>
    </citation>
    <scope>NUCLEOTIDE SEQUENCE [LARGE SCALE GENOMIC DNA]</scope>
    <source>
        <strain evidence="1 2">DSM 6842</strain>
    </source>
</reference>
<name>A0A8T0CEM3_9GAMM</name>
<evidence type="ECO:0000313" key="1">
    <source>
        <dbReference type="EMBL" id="KAF7788405.1"/>
    </source>
</evidence>
<dbReference type="Proteomes" id="UP000016480">
    <property type="component" value="Unassembled WGS sequence"/>
</dbReference>
<protein>
    <submittedName>
        <fullName evidence="1">Uncharacterized protein</fullName>
    </submittedName>
</protein>
<organism evidence="1 2">
    <name type="scientific">Pseudoalteromonas rubra</name>
    <dbReference type="NCBI Taxonomy" id="43658"/>
    <lineage>
        <taxon>Bacteria</taxon>
        <taxon>Pseudomonadati</taxon>
        <taxon>Pseudomonadota</taxon>
        <taxon>Gammaproteobacteria</taxon>
        <taxon>Alteromonadales</taxon>
        <taxon>Pseudoalteromonadaceae</taxon>
        <taxon>Pseudoalteromonas</taxon>
    </lineage>
</organism>
<dbReference type="EMBL" id="AHCD03000026">
    <property type="protein sequence ID" value="KAF7788405.1"/>
    <property type="molecule type" value="Genomic_DNA"/>
</dbReference>
<sequence>MIKIGLFISHLNVLYISLLVLLLSECKIEGGCLLSIYWLWYFCGKVSEIKLRLTILYSFI</sequence>